<dbReference type="InterPro" id="IPR013517">
    <property type="entry name" value="FG-GAP"/>
</dbReference>
<proteinExistence type="predicted"/>
<evidence type="ECO:0008006" key="3">
    <source>
        <dbReference type="Google" id="ProtNLM"/>
    </source>
</evidence>
<keyword evidence="1" id="KW-0732">Signal</keyword>
<evidence type="ECO:0000313" key="2">
    <source>
        <dbReference type="EMBL" id="SBV97206.1"/>
    </source>
</evidence>
<name>A0A212JCN8_9BACT</name>
<dbReference type="InterPro" id="IPR028994">
    <property type="entry name" value="Integrin_alpha_N"/>
</dbReference>
<dbReference type="SUPFAM" id="SSF69318">
    <property type="entry name" value="Integrin alpha N-terminal domain"/>
    <property type="match status" value="2"/>
</dbReference>
<dbReference type="EMBL" id="FLUM01000001">
    <property type="protein sequence ID" value="SBV97206.1"/>
    <property type="molecule type" value="Genomic_DNA"/>
</dbReference>
<protein>
    <recommendedName>
        <fullName evidence="3">FG-GAP repeat protein</fullName>
    </recommendedName>
</protein>
<sequence length="658" mass="74484">MKNIQKYRFSRHNFFIVFLFWMYSGSIIGQENIRVKYNNPDLSVDMGGGLWGTPIPVDYDGDGVMDIIISCPDTPFRGLYFFKNIGTADNPFFDAPQQISTEAYGNTQASYVNGKLYVMNPAKLYSDFKNNLMNNPQKIKYDIYPGHDMQKARSNMWSMVDFDGDGDLDIVTGIDTWSEYGWDNAYSKEGVWLNGPLRGYMYLLENKDGEYLNRGRIMAGDIPLETYGAPGANVADFDGDGDLDIICGEFLDKLTWFRNSGTRKNPKYEKGQILLDNKGDTMRLHTQMIVPVAVDFNNDGHIDLIVGDEDGRIAYIKNTGKVKNKMPIFCPPVYFKQKAYYLKFGALVSPFSADWDGDGLEDLICGNSAGNIAFIKNLGGKDIPKWDAPVLLKSRGKEIRLMAGNNGSIQGPAEAKWGYTTLSVADWDNDGKPDIIVNSIFGEIIWYKNNGDLLNLEGPYPVLVDWDTTSIPKPVWNWWNPNPNTLVTQWRTTPVAIDWNKDGLVDLIVLDQEGYLSYYERFDKNGVLYLKPGKRIFYMEDVSEYDPNNKMVGKNTFHLRLNALDAGRSGRRKLCLTDWNNDGRLDIIVNSKNVCLFENIRQVGDTAYFVNKGDLSDYKLAGHDTSPTPVDWDKDGIFDILVGGEDGHFYIIKNTLKK</sequence>
<dbReference type="AlphaFoldDB" id="A0A212JCN8"/>
<accession>A0A212JCN8</accession>
<evidence type="ECO:0000256" key="1">
    <source>
        <dbReference type="ARBA" id="ARBA00022729"/>
    </source>
</evidence>
<dbReference type="Pfam" id="PF13517">
    <property type="entry name" value="FG-GAP_3"/>
    <property type="match status" value="3"/>
</dbReference>
<dbReference type="PANTHER" id="PTHR44103:SF1">
    <property type="entry name" value="PROPROTEIN CONVERTASE P"/>
    <property type="match status" value="1"/>
</dbReference>
<dbReference type="Gene3D" id="2.130.10.130">
    <property type="entry name" value="Integrin alpha, N-terminal"/>
    <property type="match status" value="3"/>
</dbReference>
<dbReference type="PANTHER" id="PTHR44103">
    <property type="entry name" value="PROPROTEIN CONVERTASE P"/>
    <property type="match status" value="1"/>
</dbReference>
<gene>
    <name evidence="2" type="ORF">KL86DYS1_11849</name>
</gene>
<organism evidence="2">
    <name type="scientific">uncultured Dysgonomonas sp</name>
    <dbReference type="NCBI Taxonomy" id="206096"/>
    <lineage>
        <taxon>Bacteria</taxon>
        <taxon>Pseudomonadati</taxon>
        <taxon>Bacteroidota</taxon>
        <taxon>Bacteroidia</taxon>
        <taxon>Bacteroidales</taxon>
        <taxon>Dysgonomonadaceae</taxon>
        <taxon>Dysgonomonas</taxon>
        <taxon>environmental samples</taxon>
    </lineage>
</organism>
<dbReference type="RefSeq" id="WP_296940148.1">
    <property type="nucleotide sequence ID" value="NZ_LT599032.1"/>
</dbReference>
<reference evidence="2" key="1">
    <citation type="submission" date="2016-04" db="EMBL/GenBank/DDBJ databases">
        <authorList>
            <person name="Evans L.H."/>
            <person name="Alamgir A."/>
            <person name="Owens N."/>
            <person name="Weber N.D."/>
            <person name="Virtaneva K."/>
            <person name="Barbian K."/>
            <person name="Babar A."/>
            <person name="Rosenke K."/>
        </authorList>
    </citation>
    <scope>NUCLEOTIDE SEQUENCE</scope>
    <source>
        <strain evidence="2">86-1</strain>
    </source>
</reference>